<dbReference type="AlphaFoldDB" id="A0AAW1WG67"/>
<keyword evidence="3" id="KW-0809">Transit peptide</keyword>
<evidence type="ECO:0000313" key="5">
    <source>
        <dbReference type="Proteomes" id="UP001457282"/>
    </source>
</evidence>
<evidence type="ECO:0000313" key="4">
    <source>
        <dbReference type="EMBL" id="KAK9923671.1"/>
    </source>
</evidence>
<reference evidence="4 5" key="1">
    <citation type="journal article" date="2023" name="G3 (Bethesda)">
        <title>A chromosome-length genome assembly and annotation of blackberry (Rubus argutus, cv. 'Hillquist').</title>
        <authorList>
            <person name="Bruna T."/>
            <person name="Aryal R."/>
            <person name="Dudchenko O."/>
            <person name="Sargent D.J."/>
            <person name="Mead D."/>
            <person name="Buti M."/>
            <person name="Cavallini A."/>
            <person name="Hytonen T."/>
            <person name="Andres J."/>
            <person name="Pham M."/>
            <person name="Weisz D."/>
            <person name="Mascagni F."/>
            <person name="Usai G."/>
            <person name="Natali L."/>
            <person name="Bassil N."/>
            <person name="Fernandez G.E."/>
            <person name="Lomsadze A."/>
            <person name="Armour M."/>
            <person name="Olukolu B."/>
            <person name="Poorten T."/>
            <person name="Britton C."/>
            <person name="Davik J."/>
            <person name="Ashrafi H."/>
            <person name="Aiden E.L."/>
            <person name="Borodovsky M."/>
            <person name="Worthington M."/>
        </authorList>
    </citation>
    <scope>NUCLEOTIDE SEQUENCE [LARGE SCALE GENOMIC DNA]</scope>
    <source>
        <strain evidence="4">PI 553951</strain>
    </source>
</reference>
<evidence type="ECO:0000256" key="2">
    <source>
        <dbReference type="ARBA" id="ARBA00022472"/>
    </source>
</evidence>
<accession>A0AAW1WG67</accession>
<comment type="caution">
    <text evidence="4">The sequence shown here is derived from an EMBL/GenBank/DDBJ whole genome shotgun (WGS) entry which is preliminary data.</text>
</comment>
<proteinExistence type="inferred from homology"/>
<dbReference type="GO" id="GO:0006353">
    <property type="term" value="P:DNA-templated transcription termination"/>
    <property type="evidence" value="ECO:0007669"/>
    <property type="project" value="UniProtKB-KW"/>
</dbReference>
<comment type="similarity">
    <text evidence="1">Belongs to the mTERF family.</text>
</comment>
<protein>
    <submittedName>
        <fullName evidence="4">Uncharacterized protein</fullName>
    </submittedName>
</protein>
<name>A0AAW1WG67_RUBAR</name>
<organism evidence="4 5">
    <name type="scientific">Rubus argutus</name>
    <name type="common">Southern blackberry</name>
    <dbReference type="NCBI Taxonomy" id="59490"/>
    <lineage>
        <taxon>Eukaryota</taxon>
        <taxon>Viridiplantae</taxon>
        <taxon>Streptophyta</taxon>
        <taxon>Embryophyta</taxon>
        <taxon>Tracheophyta</taxon>
        <taxon>Spermatophyta</taxon>
        <taxon>Magnoliopsida</taxon>
        <taxon>eudicotyledons</taxon>
        <taxon>Gunneridae</taxon>
        <taxon>Pentapetalae</taxon>
        <taxon>rosids</taxon>
        <taxon>fabids</taxon>
        <taxon>Rosales</taxon>
        <taxon>Rosaceae</taxon>
        <taxon>Rosoideae</taxon>
        <taxon>Rosoideae incertae sedis</taxon>
        <taxon>Rubus</taxon>
    </lineage>
</organism>
<gene>
    <name evidence="4" type="ORF">M0R45_032078</name>
</gene>
<dbReference type="GO" id="GO:0003676">
    <property type="term" value="F:nucleic acid binding"/>
    <property type="evidence" value="ECO:0007669"/>
    <property type="project" value="InterPro"/>
</dbReference>
<dbReference type="EMBL" id="JBEDUW010000006">
    <property type="protein sequence ID" value="KAK9923671.1"/>
    <property type="molecule type" value="Genomic_DNA"/>
</dbReference>
<dbReference type="PANTHER" id="PTHR13068:SF133">
    <property type="entry name" value="MITOCHONDRIAL TRANSCRIPTION TERMINATION FACTOR FAMILY PROTEIN"/>
    <property type="match status" value="1"/>
</dbReference>
<dbReference type="Pfam" id="PF02536">
    <property type="entry name" value="mTERF"/>
    <property type="match status" value="2"/>
</dbReference>
<dbReference type="PANTHER" id="PTHR13068">
    <property type="entry name" value="CGI-12 PROTEIN-RELATED"/>
    <property type="match status" value="1"/>
</dbReference>
<dbReference type="Proteomes" id="UP001457282">
    <property type="component" value="Unassembled WGS sequence"/>
</dbReference>
<keyword evidence="2" id="KW-0804">Transcription</keyword>
<keyword evidence="2" id="KW-0805">Transcription regulation</keyword>
<evidence type="ECO:0000256" key="1">
    <source>
        <dbReference type="ARBA" id="ARBA00007692"/>
    </source>
</evidence>
<keyword evidence="2" id="KW-0806">Transcription termination</keyword>
<sequence length="401" mass="45527">MFGFCCKRLQLLVPRCSIAVDYHYFHIISYSSNSSFLGSVKPRGGKDRSFTVTYLTNSFGFSPELALTLSKSHRVRFESAEKPDSVIKLLKLYGLSHTHVSEIVKKRPKLLLLNAEKTLLPKLEFLGSIGISGTELARLLCFNPTILTLSLEGNLRPCYDISKTLRIPKEKLPYFLNNFRRNSIRILSIVAGNISLLRAHDVPESSFPLWQPIYFTALCSDSEKVEANIKKVISMGFHPSYTTFMKALYVISAMDASKWEQKMECYSKWGLTEDDVLLAFKKNPLFMSLSEKNLSSKMDFYLNKMGCQPADVAGCPDLLTYSLGKRIIPRCSVIRLLQLKGLIVKEDASINTILQKSEKWFLKRFVIKYQEQVPELFSIFEGKMDPAEFGLGFDERGGVKV</sequence>
<dbReference type="FunFam" id="1.25.70.10:FF:000001">
    <property type="entry name" value="Mitochondrial transcription termination factor-like"/>
    <property type="match status" value="1"/>
</dbReference>
<dbReference type="Gene3D" id="1.25.70.10">
    <property type="entry name" value="Transcription termination factor 3, mitochondrial"/>
    <property type="match status" value="1"/>
</dbReference>
<dbReference type="InterPro" id="IPR003690">
    <property type="entry name" value="MTERF"/>
</dbReference>
<dbReference type="SMART" id="SM00733">
    <property type="entry name" value="Mterf"/>
    <property type="match status" value="4"/>
</dbReference>
<evidence type="ECO:0000256" key="3">
    <source>
        <dbReference type="ARBA" id="ARBA00022946"/>
    </source>
</evidence>
<dbReference type="InterPro" id="IPR038538">
    <property type="entry name" value="MTERF_sf"/>
</dbReference>
<keyword evidence="5" id="KW-1185">Reference proteome</keyword>